<name>A0A146M698_LYGHE</name>
<accession>A0A146M698</accession>
<dbReference type="AlphaFoldDB" id="A0A146M698"/>
<sequence length="1048" mass="118885">KPRGSPHEYSSGEIQEKSSLRNITAQDNEETELLTNLLSTEYRLENEKPGWKSVLADIETTLDQHITRLSNNKFSNNSVSSSNATTLIEGISNGIRATESTQFVIPVPNYYVERNSTSVPIRKTLTNQLADTDILVDPKSTISAVKDCNVAKCSSPNMGIHAPKSGPTVKRSTNPGQTVRFNFESLNREKRVSSLACDQRLKGVIRTNELQSIQCTFLPTHLSVIQPDGIDLPESVIQKPPETEIISESPTKCALPFDERDENSAKHVEKCKTIEYALDLRSKLSAMFQSLPNGSVALELVNQIIGNCVCKQFLLKNTCATEQCSLSHNVELNFDIPEHDLKTSFNTFSRWYFTHSVQPSLKTLLHLMSFLSRDFGDDLLITILSFSPALMRVAPNFRRPLGIKLVEKLVHTVNLTKEDAIRTILIFILTPNTSDGVITELLSSLGVDEKDMANLYDSISCIWHINPSYSFSPNLFFSMLKECLQEMPSDFKVTKDKLIEELLKYPRSLLRKNFHVIDRILLKYFALNSFAAHKVRSTVFYGKISEPEEDSTQIKSYQSTRVKSIGPINCNRQYLDCNEEREKSVKLKRNKILQEYEAEEVDSPIGLSSATNFKMEELLDDVIVGDNCKLLNSLPDNGFTVDTSKVMSRIRRALRCRKYKRFCRIIFKSMKVKNSLESVMSELQDILLDLGKKLPRTIYECLNLMPKPDFFDSSSYPSIRYKFIVSINAVMLTYFKGRDYKSALKVLKTMRACRVNPLGFIPEGVSPEAYVLACSEIHLECLSLTEAVNILLFGDCLKSTTNNGEYSARDHYSALERIVLKLMKLLKKKRLPGPAMTLFRAVVIEQESLFFPIQIHDYFEFVLSYSLVKHKALKAPTDAAHMYVLIEALCARGFKLRPTTLRSLVVELVRSKAPDDSLRRILFLCIKSKVYPTYTPGSITLGSNLLLEEMCLYLRHCFQFLIAQDRAAFLQRPFGVYLVESSTPVKKKYPFLKEMTTVSTDILSATKRFEEAMRHIFGSNIPLIYLSRGEIFINTEELEAIADALVDE</sequence>
<protein>
    <submittedName>
        <fullName evidence="1">Uncharacterized protein</fullName>
    </submittedName>
</protein>
<organism evidence="1">
    <name type="scientific">Lygus hesperus</name>
    <name type="common">Western plant bug</name>
    <dbReference type="NCBI Taxonomy" id="30085"/>
    <lineage>
        <taxon>Eukaryota</taxon>
        <taxon>Metazoa</taxon>
        <taxon>Ecdysozoa</taxon>
        <taxon>Arthropoda</taxon>
        <taxon>Hexapoda</taxon>
        <taxon>Insecta</taxon>
        <taxon>Pterygota</taxon>
        <taxon>Neoptera</taxon>
        <taxon>Paraneoptera</taxon>
        <taxon>Hemiptera</taxon>
        <taxon>Heteroptera</taxon>
        <taxon>Panheteroptera</taxon>
        <taxon>Cimicomorpha</taxon>
        <taxon>Miridae</taxon>
        <taxon>Mirini</taxon>
        <taxon>Lygus</taxon>
    </lineage>
</organism>
<feature type="non-terminal residue" evidence="1">
    <location>
        <position position="1"/>
    </location>
</feature>
<evidence type="ECO:0000313" key="1">
    <source>
        <dbReference type="EMBL" id="JAQ14542.1"/>
    </source>
</evidence>
<proteinExistence type="predicted"/>
<gene>
    <name evidence="1" type="ORF">g.72802</name>
</gene>
<dbReference type="EMBL" id="GDHC01004087">
    <property type="protein sequence ID" value="JAQ14542.1"/>
    <property type="molecule type" value="Transcribed_RNA"/>
</dbReference>
<reference evidence="1" key="1">
    <citation type="journal article" date="2016" name="Gigascience">
        <title>De novo construction of an expanded transcriptome assembly for the western tarnished plant bug, Lygus hesperus.</title>
        <authorList>
            <person name="Tassone E.E."/>
            <person name="Geib S.M."/>
            <person name="Hall B."/>
            <person name="Fabrick J.A."/>
            <person name="Brent C.S."/>
            <person name="Hull J.J."/>
        </authorList>
    </citation>
    <scope>NUCLEOTIDE SEQUENCE</scope>
</reference>